<dbReference type="PANTHER" id="PTHR18934:SF99">
    <property type="entry name" value="ATP-DEPENDENT RNA HELICASE DHX37-RELATED"/>
    <property type="match status" value="1"/>
</dbReference>
<keyword evidence="1" id="KW-0547">Nucleotide-binding</keyword>
<dbReference type="CDD" id="cd18791">
    <property type="entry name" value="SF2_C_RHA"/>
    <property type="match status" value="1"/>
</dbReference>
<feature type="domain" description="Helicase ATP-binding" evidence="6">
    <location>
        <begin position="82"/>
        <end position="245"/>
    </location>
</feature>
<dbReference type="CDD" id="cd17989">
    <property type="entry name" value="DEXHc_HrpA"/>
    <property type="match status" value="1"/>
</dbReference>
<dbReference type="Pfam" id="PF11898">
    <property type="entry name" value="DUF3418"/>
    <property type="match status" value="1"/>
</dbReference>
<dbReference type="Pfam" id="PF21010">
    <property type="entry name" value="HA2_C"/>
    <property type="match status" value="1"/>
</dbReference>
<dbReference type="PROSITE" id="PS51194">
    <property type="entry name" value="HELICASE_CTER"/>
    <property type="match status" value="1"/>
</dbReference>
<dbReference type="GO" id="GO:0016787">
    <property type="term" value="F:hydrolase activity"/>
    <property type="evidence" value="ECO:0007669"/>
    <property type="project" value="UniProtKB-KW"/>
</dbReference>
<feature type="domain" description="Helicase C-terminal" evidence="7">
    <location>
        <begin position="275"/>
        <end position="442"/>
    </location>
</feature>
<dbReference type="Gene3D" id="1.20.120.1080">
    <property type="match status" value="1"/>
</dbReference>
<dbReference type="SMART" id="SM00487">
    <property type="entry name" value="DEXDc"/>
    <property type="match status" value="1"/>
</dbReference>
<evidence type="ECO:0000259" key="7">
    <source>
        <dbReference type="PROSITE" id="PS51194"/>
    </source>
</evidence>
<dbReference type="InterPro" id="IPR001650">
    <property type="entry name" value="Helicase_C-like"/>
</dbReference>
<organism evidence="8 9">
    <name type="scientific">Angustibacter luteus</name>
    <dbReference type="NCBI Taxonomy" id="658456"/>
    <lineage>
        <taxon>Bacteria</taxon>
        <taxon>Bacillati</taxon>
        <taxon>Actinomycetota</taxon>
        <taxon>Actinomycetes</taxon>
        <taxon>Kineosporiales</taxon>
        <taxon>Kineosporiaceae</taxon>
    </lineage>
</organism>
<dbReference type="InterPro" id="IPR027417">
    <property type="entry name" value="P-loop_NTPase"/>
</dbReference>
<dbReference type="InterPro" id="IPR011545">
    <property type="entry name" value="DEAD/DEAH_box_helicase_dom"/>
</dbReference>
<gene>
    <name evidence="8" type="primary">hrpA</name>
    <name evidence="8" type="ORF">ACFQDO_12580</name>
</gene>
<dbReference type="PANTHER" id="PTHR18934">
    <property type="entry name" value="ATP-DEPENDENT RNA HELICASE"/>
    <property type="match status" value="1"/>
</dbReference>
<dbReference type="InterPro" id="IPR014001">
    <property type="entry name" value="Helicase_ATP-bd"/>
</dbReference>
<evidence type="ECO:0000256" key="1">
    <source>
        <dbReference type="ARBA" id="ARBA00022741"/>
    </source>
</evidence>
<dbReference type="Pfam" id="PF07717">
    <property type="entry name" value="OB_NTP_bind"/>
    <property type="match status" value="1"/>
</dbReference>
<name>A0ABW1JGV6_9ACTN</name>
<dbReference type="RefSeq" id="WP_378227049.1">
    <property type="nucleotide sequence ID" value="NZ_BAABFP010000002.1"/>
</dbReference>
<protein>
    <submittedName>
        <fullName evidence="8">ATP-dependent RNA helicase HrpA</fullName>
        <ecNumber evidence="8">3.6.4.13</ecNumber>
    </submittedName>
</protein>
<dbReference type="GO" id="GO:0003724">
    <property type="term" value="F:RNA helicase activity"/>
    <property type="evidence" value="ECO:0007669"/>
    <property type="project" value="UniProtKB-EC"/>
</dbReference>
<dbReference type="Pfam" id="PF00270">
    <property type="entry name" value="DEAD"/>
    <property type="match status" value="1"/>
</dbReference>
<dbReference type="PROSITE" id="PS51192">
    <property type="entry name" value="HELICASE_ATP_BIND_1"/>
    <property type="match status" value="1"/>
</dbReference>
<evidence type="ECO:0000256" key="3">
    <source>
        <dbReference type="ARBA" id="ARBA00022806"/>
    </source>
</evidence>
<dbReference type="Pfam" id="PF00271">
    <property type="entry name" value="Helicase_C"/>
    <property type="match status" value="1"/>
</dbReference>
<dbReference type="Proteomes" id="UP001596189">
    <property type="component" value="Unassembled WGS sequence"/>
</dbReference>
<reference evidence="9" key="1">
    <citation type="journal article" date="2019" name="Int. J. Syst. Evol. Microbiol.">
        <title>The Global Catalogue of Microorganisms (GCM) 10K type strain sequencing project: providing services to taxonomists for standard genome sequencing and annotation.</title>
        <authorList>
            <consortium name="The Broad Institute Genomics Platform"/>
            <consortium name="The Broad Institute Genome Sequencing Center for Infectious Disease"/>
            <person name="Wu L."/>
            <person name="Ma J."/>
        </authorList>
    </citation>
    <scope>NUCLEOTIDE SEQUENCE [LARGE SCALE GENOMIC DNA]</scope>
    <source>
        <strain evidence="9">KACC 14249</strain>
    </source>
</reference>
<dbReference type="SMART" id="SM00490">
    <property type="entry name" value="HELICc"/>
    <property type="match status" value="1"/>
</dbReference>
<dbReference type="EMBL" id="JBHSRD010000004">
    <property type="protein sequence ID" value="MFC6007963.1"/>
    <property type="molecule type" value="Genomic_DNA"/>
</dbReference>
<feature type="region of interest" description="Disordered" evidence="5">
    <location>
        <begin position="1"/>
        <end position="57"/>
    </location>
</feature>
<keyword evidence="9" id="KW-1185">Reference proteome</keyword>
<feature type="compositionally biased region" description="Basic residues" evidence="5">
    <location>
        <begin position="36"/>
        <end position="51"/>
    </location>
</feature>
<evidence type="ECO:0000313" key="8">
    <source>
        <dbReference type="EMBL" id="MFC6007963.1"/>
    </source>
</evidence>
<evidence type="ECO:0000256" key="2">
    <source>
        <dbReference type="ARBA" id="ARBA00022801"/>
    </source>
</evidence>
<evidence type="ECO:0000313" key="9">
    <source>
        <dbReference type="Proteomes" id="UP001596189"/>
    </source>
</evidence>
<keyword evidence="3 8" id="KW-0347">Helicase</keyword>
<proteinExistence type="predicted"/>
<sequence>MIIAAAAPPLRRDHARSPRSGNGLRGAPMVDVVGQQRRRSGRGPHRDRRPRLTPAQVEARRATIPVIAYPDLPVSAVRDEIAALIRDHQVVIVAGETGSGKTTQLPKICLELGRGVEGMIGHTQPRRIAARTVSERIAEELGVDVGEQVGWSVRFTDRAGPNTLVRVMTDGILLAEIQRDRMLTRYDTIIIDEAHERSLNVDFLLGYLKQLLPRRPDLKLVITSATIDPQRFSRHFDDAPVIEVSGRTYPVELRYRPVVDPDDPDADPDRDQVQAICDAVVELTGDGPGDILVFLSGEREIRDAAEALRALELRFTEVIPLYARLSSAEQHRVFQPHTGRRVVLATNVAETSLTVPGIRYVVDPGTARISRYSRRLKVQRLPIEKVSQASANQRAGRCGRVAEGICIRLYSQEDFEARPEFTEPEILRTNLASVILQMTSIGLGDIGAFPFVEPPDRRSVRDGIQLLHELGAIDPDQPDPRKRLTHSGRQLAQLPLDPRLARMVIEADREGCLREVLVVAAALSIQDPRERPPDAQAQADQQHARFRDPTSDFLSWLNLWEYLREQQKALSGNAFRRMCRSEYLHYLRVREWQDVHAQLKQVVKQLGLARSSGLHEDGSVDADRLHRALLSGLLSHVGLRDTVQRDYLGARGARFAIWPGSAVARKPPTLVMAAELVETSRLWGRTVARIEPEWAEALAPHLITRTYSEPHWSSKRAAVMARERVLLYGVPLVVDRLVGYGQVDPELARELFIRHALVEGDWRTDHRFFRRNRELLADVEALEQRTRRRDLLVDDEVIFEFYDARVPADVVSGRHFDAWWKQRRHEEPELLSFTPDLLVRDEAGAVDDDAYPTTWAAGGVELAVTYQFEPGTAADGVTVHVPLPVLGQLTTRPFDWQIPGLRLELVTALIRGLPKSLRRSLIPAPDRAADVLARVGPADGPLLDVLAGALEDLTGTRIGADDWSPDALPAHLRVTFRVEDDRGRVLGEGQDLPALQHRLQPQLRAAIARRPDSIERTGLQDWTIDVLPTEHRTVVDGHEVVGFPALVDEGETVAVRVLTTPGEARAAHTAGVRRLLRSSARSPVPYVLSQLSNASKLVLSRAKHATATELVDDCTDAAVDALVAEAGGADSVRDKASFAAVRDVVGRGLDQRTLAVVEQVEQVLAAAYDVQSRLRGTTSMTLLPAMHDLQSQLDGLVHPGFVREAGAARLPDLLRYLKAMAVRLDRLPTDPARDRGSQSQVEMAADELEKALAALPPGREPSPALREVRWMLEELRVSLFAPTMRTAYPVSPQRIHRAIVAA</sequence>
<dbReference type="SMART" id="SM00382">
    <property type="entry name" value="AAA"/>
    <property type="match status" value="1"/>
</dbReference>
<evidence type="ECO:0000259" key="6">
    <source>
        <dbReference type="PROSITE" id="PS51192"/>
    </source>
</evidence>
<dbReference type="SMART" id="SM00847">
    <property type="entry name" value="HA2"/>
    <property type="match status" value="1"/>
</dbReference>
<keyword evidence="4" id="KW-0067">ATP-binding</keyword>
<dbReference type="SUPFAM" id="SSF52540">
    <property type="entry name" value="P-loop containing nucleoside triphosphate hydrolases"/>
    <property type="match status" value="1"/>
</dbReference>
<dbReference type="Gene3D" id="3.40.50.300">
    <property type="entry name" value="P-loop containing nucleotide triphosphate hydrolases"/>
    <property type="match status" value="2"/>
</dbReference>
<dbReference type="NCBIfam" id="TIGR01967">
    <property type="entry name" value="DEAH_box_HrpA"/>
    <property type="match status" value="1"/>
</dbReference>
<evidence type="ECO:0000256" key="4">
    <source>
        <dbReference type="ARBA" id="ARBA00022840"/>
    </source>
</evidence>
<keyword evidence="2 8" id="KW-0378">Hydrolase</keyword>
<dbReference type="InterPro" id="IPR024590">
    <property type="entry name" value="HrpA_C"/>
</dbReference>
<dbReference type="InterPro" id="IPR011709">
    <property type="entry name" value="DEAD-box_helicase_OB_fold"/>
</dbReference>
<evidence type="ECO:0000256" key="5">
    <source>
        <dbReference type="SAM" id="MobiDB-lite"/>
    </source>
</evidence>
<dbReference type="NCBIfam" id="NF008348">
    <property type="entry name" value="PRK11131.1"/>
    <property type="match status" value="1"/>
</dbReference>
<dbReference type="InterPro" id="IPR010222">
    <property type="entry name" value="RNA_helicase_HrpA"/>
</dbReference>
<dbReference type="InterPro" id="IPR003593">
    <property type="entry name" value="AAA+_ATPase"/>
</dbReference>
<dbReference type="EC" id="3.6.4.13" evidence="8"/>
<dbReference type="InterPro" id="IPR007502">
    <property type="entry name" value="Helicase-assoc_dom"/>
</dbReference>
<accession>A0ABW1JGV6</accession>
<comment type="caution">
    <text evidence="8">The sequence shown here is derived from an EMBL/GenBank/DDBJ whole genome shotgun (WGS) entry which is preliminary data.</text>
</comment>